<feature type="domain" description="DUF4352" evidence="3">
    <location>
        <begin position="52"/>
        <end position="165"/>
    </location>
</feature>
<proteinExistence type="predicted"/>
<keyword evidence="1" id="KW-0732">Signal</keyword>
<dbReference type="InterPro" id="IPR029051">
    <property type="entry name" value="DUF4352"/>
</dbReference>
<evidence type="ECO:0000259" key="3">
    <source>
        <dbReference type="Pfam" id="PF11611"/>
    </source>
</evidence>
<accession>A0A1X1RF49</accession>
<evidence type="ECO:0000256" key="1">
    <source>
        <dbReference type="ARBA" id="ARBA00022729"/>
    </source>
</evidence>
<sequence>MSVLSSIGSGADKNNEAKSGSTTPSASLFDRESTSPASASVPPATDVPAPAGSSVRDGKFEFQVLGVERSSSKQGTFSSTQAKGEFFTVRLRVTNVGDDARSFSASNQHLIIDGNKYDASSSISDEHWIEDINPGLSIDASVAFDIPPGATPEAIKVHDSMFSRGALLGL</sequence>
<feature type="compositionally biased region" description="Low complexity" evidence="2">
    <location>
        <begin position="34"/>
        <end position="51"/>
    </location>
</feature>
<dbReference type="STRING" id="1793.AWC04_09475"/>
<name>A0A1X1RF49_MYCFA</name>
<dbReference type="Gene3D" id="2.60.40.1240">
    <property type="match status" value="1"/>
</dbReference>
<protein>
    <recommendedName>
        <fullName evidence="3">DUF4352 domain-containing protein</fullName>
    </recommendedName>
</protein>
<dbReference type="InterPro" id="IPR029050">
    <property type="entry name" value="Immunoprotect_excell_Ig-like"/>
</dbReference>
<gene>
    <name evidence="4" type="ORF">AWC04_09475</name>
</gene>
<reference evidence="4 5" key="1">
    <citation type="submission" date="2016-01" db="EMBL/GenBank/DDBJ databases">
        <title>The new phylogeny of the genus Mycobacterium.</title>
        <authorList>
            <person name="Tarcisio F."/>
            <person name="Conor M."/>
            <person name="Antonella G."/>
            <person name="Elisabetta G."/>
            <person name="Giulia F.S."/>
            <person name="Sara T."/>
            <person name="Anna F."/>
            <person name="Clotilde B."/>
            <person name="Roberto B."/>
            <person name="Veronica D.S."/>
            <person name="Fabio R."/>
            <person name="Monica P."/>
            <person name="Olivier J."/>
            <person name="Enrico T."/>
            <person name="Nicola S."/>
        </authorList>
    </citation>
    <scope>NUCLEOTIDE SEQUENCE [LARGE SCALE GENOMIC DNA]</scope>
    <source>
        <strain evidence="4 5">DSM 44179</strain>
    </source>
</reference>
<keyword evidence="5" id="KW-1185">Reference proteome</keyword>
<evidence type="ECO:0000256" key="2">
    <source>
        <dbReference type="SAM" id="MobiDB-lite"/>
    </source>
</evidence>
<dbReference type="Pfam" id="PF11611">
    <property type="entry name" value="DUF4352"/>
    <property type="match status" value="1"/>
</dbReference>
<dbReference type="EMBL" id="LQOJ01000031">
    <property type="protein sequence ID" value="ORV04380.1"/>
    <property type="molecule type" value="Genomic_DNA"/>
</dbReference>
<dbReference type="AlphaFoldDB" id="A0A1X1RF49"/>
<feature type="region of interest" description="Disordered" evidence="2">
    <location>
        <begin position="1"/>
        <end position="55"/>
    </location>
</feature>
<organism evidence="4 5">
    <name type="scientific">Mycolicibacterium fallax</name>
    <name type="common">Mycobacterium fallax</name>
    <dbReference type="NCBI Taxonomy" id="1793"/>
    <lineage>
        <taxon>Bacteria</taxon>
        <taxon>Bacillati</taxon>
        <taxon>Actinomycetota</taxon>
        <taxon>Actinomycetes</taxon>
        <taxon>Mycobacteriales</taxon>
        <taxon>Mycobacteriaceae</taxon>
        <taxon>Mycolicibacterium</taxon>
    </lineage>
</organism>
<comment type="caution">
    <text evidence="4">The sequence shown here is derived from an EMBL/GenBank/DDBJ whole genome shotgun (WGS) entry which is preliminary data.</text>
</comment>
<evidence type="ECO:0000313" key="5">
    <source>
        <dbReference type="Proteomes" id="UP000193484"/>
    </source>
</evidence>
<dbReference type="Proteomes" id="UP000193484">
    <property type="component" value="Unassembled WGS sequence"/>
</dbReference>
<evidence type="ECO:0000313" key="4">
    <source>
        <dbReference type="EMBL" id="ORV04380.1"/>
    </source>
</evidence>
<feature type="compositionally biased region" description="Polar residues" evidence="2">
    <location>
        <begin position="17"/>
        <end position="26"/>
    </location>
</feature>